<evidence type="ECO:0000313" key="3">
    <source>
        <dbReference type="EMBL" id="KAL3511940.1"/>
    </source>
</evidence>
<evidence type="ECO:0000313" key="4">
    <source>
        <dbReference type="Proteomes" id="UP001630127"/>
    </source>
</evidence>
<keyword evidence="1" id="KW-0472">Membrane</keyword>
<sequence>MFFQRPFFGCILFLILILLFISSTCSASSTSGVVKSFQVRPFPGGLNKVDDDDGVVSWESKSKRSVLEEGNNVGGNSSTLILAAERTHRKDPFDGFNYYTGGWNITNKHYVASAVFTAAPLFLVAAIWFVAIGLCMLLTCLCFCCCRRRNYGYSQTAYALSLILLSLFTVAAIIGSIVLYTGQGKFHNTTTDILKYVVGQADSTVDNLMNVSDYLAAAKQVGVGNVFLPPDVQKHIDEVDAKINSAASTLQSETERNRNRIDDILGIVRKILIIVAAVMLAVALLGFLFSILGLQFLVYILVILGWILVAVTFILSGIFLALYNVAGDTCVAMDQWSKNPTAHTSLDDILPCVDVATAQETLSQSKNVTFQLVGVVNGIITNVSNVNLPPAARPLSYNQSGPLVPVLCNPFNPDKTARKCAAGEVNFNNATQVWKNYVCQVSTNNVCTTIGRLTPSMYQQMSSAVNVSYGLYHYGPFLTDLLDCTFVRDAFTSIENDYCHDLKRFSKWIHIGLALVSSAVALSLIFWLLYARERRHRKYTKLVDARAHQDSFDSKGQTL</sequence>
<dbReference type="InterPro" id="IPR040283">
    <property type="entry name" value="DDB_G0292058-like"/>
</dbReference>
<evidence type="ECO:0000256" key="1">
    <source>
        <dbReference type="SAM" id="Phobius"/>
    </source>
</evidence>
<gene>
    <name evidence="3" type="ORF">ACH5RR_024657</name>
</gene>
<proteinExistence type="predicted"/>
<feature type="transmembrane region" description="Helical" evidence="1">
    <location>
        <begin position="296"/>
        <end position="323"/>
    </location>
</feature>
<feature type="transmembrane region" description="Helical" evidence="1">
    <location>
        <begin position="158"/>
        <end position="180"/>
    </location>
</feature>
<organism evidence="3 4">
    <name type="scientific">Cinchona calisaya</name>
    <dbReference type="NCBI Taxonomy" id="153742"/>
    <lineage>
        <taxon>Eukaryota</taxon>
        <taxon>Viridiplantae</taxon>
        <taxon>Streptophyta</taxon>
        <taxon>Embryophyta</taxon>
        <taxon>Tracheophyta</taxon>
        <taxon>Spermatophyta</taxon>
        <taxon>Magnoliopsida</taxon>
        <taxon>eudicotyledons</taxon>
        <taxon>Gunneridae</taxon>
        <taxon>Pentapetalae</taxon>
        <taxon>asterids</taxon>
        <taxon>lamiids</taxon>
        <taxon>Gentianales</taxon>
        <taxon>Rubiaceae</taxon>
        <taxon>Cinchonoideae</taxon>
        <taxon>Cinchoneae</taxon>
        <taxon>Cinchona</taxon>
    </lineage>
</organism>
<feature type="chain" id="PRO_5044745709" evidence="2">
    <location>
        <begin position="28"/>
        <end position="559"/>
    </location>
</feature>
<dbReference type="Proteomes" id="UP001630127">
    <property type="component" value="Unassembled WGS sequence"/>
</dbReference>
<dbReference type="PANTHER" id="PTHR31414">
    <property type="entry name" value="TRANSMEMBRANE PROTEIN DDB_G0292058"/>
    <property type="match status" value="1"/>
</dbReference>
<dbReference type="EMBL" id="JBJUIK010000011">
    <property type="protein sequence ID" value="KAL3511940.1"/>
    <property type="molecule type" value="Genomic_DNA"/>
</dbReference>
<protein>
    <submittedName>
        <fullName evidence="3">Uncharacterized protein</fullName>
    </submittedName>
</protein>
<dbReference type="PANTHER" id="PTHR31414:SF31">
    <property type="entry name" value="PROTEIN TWEETY HOMOLOG"/>
    <property type="match status" value="1"/>
</dbReference>
<keyword evidence="4" id="KW-1185">Reference proteome</keyword>
<keyword evidence="2" id="KW-0732">Signal</keyword>
<accession>A0ABD2YXB8</accession>
<dbReference type="AlphaFoldDB" id="A0ABD2YXB8"/>
<keyword evidence="1" id="KW-1133">Transmembrane helix</keyword>
<feature type="signal peptide" evidence="2">
    <location>
        <begin position="1"/>
        <end position="27"/>
    </location>
</feature>
<comment type="caution">
    <text evidence="3">The sequence shown here is derived from an EMBL/GenBank/DDBJ whole genome shotgun (WGS) entry which is preliminary data.</text>
</comment>
<feature type="transmembrane region" description="Helical" evidence="1">
    <location>
        <begin position="121"/>
        <end position="146"/>
    </location>
</feature>
<keyword evidence="1" id="KW-0812">Transmembrane</keyword>
<reference evidence="3 4" key="1">
    <citation type="submission" date="2024-11" db="EMBL/GenBank/DDBJ databases">
        <title>A near-complete genome assembly of Cinchona calisaya.</title>
        <authorList>
            <person name="Lian D.C."/>
            <person name="Zhao X.W."/>
            <person name="Wei L."/>
        </authorList>
    </citation>
    <scope>NUCLEOTIDE SEQUENCE [LARGE SCALE GENOMIC DNA]</scope>
    <source>
        <tissue evidence="3">Nenye</tissue>
    </source>
</reference>
<feature type="transmembrane region" description="Helical" evidence="1">
    <location>
        <begin position="508"/>
        <end position="531"/>
    </location>
</feature>
<evidence type="ECO:0000256" key="2">
    <source>
        <dbReference type="SAM" id="SignalP"/>
    </source>
</evidence>
<name>A0ABD2YXB8_9GENT</name>
<feature type="transmembrane region" description="Helical" evidence="1">
    <location>
        <begin position="267"/>
        <end position="289"/>
    </location>
</feature>